<feature type="compositionally biased region" description="Acidic residues" evidence="11">
    <location>
        <begin position="4360"/>
        <end position="4370"/>
    </location>
</feature>
<dbReference type="OrthoDB" id="5186at2759"/>
<evidence type="ECO:0000256" key="8">
    <source>
        <dbReference type="ARBA" id="ARBA00023186"/>
    </source>
</evidence>
<dbReference type="PANTHER" id="PTHR48103:SF2">
    <property type="entry name" value="MIDASIN"/>
    <property type="match status" value="1"/>
</dbReference>
<feature type="compositionally biased region" description="Basic and acidic residues" evidence="11">
    <location>
        <begin position="4569"/>
        <end position="4579"/>
    </location>
</feature>
<comment type="subcellular location">
    <subcellularLocation>
        <location evidence="1">Nucleus</location>
        <location evidence="1">Nucleolus</location>
    </subcellularLocation>
    <subcellularLocation>
        <location evidence="2">Nucleus</location>
        <location evidence="2">Nucleoplasm</location>
    </subcellularLocation>
</comment>
<dbReference type="InterPro" id="IPR011704">
    <property type="entry name" value="ATPase_dyneun-rel_AAA"/>
</dbReference>
<dbReference type="EMBL" id="SEOQ01000010">
    <property type="protein sequence ID" value="TFY72597.1"/>
    <property type="molecule type" value="Genomic_DNA"/>
</dbReference>
<dbReference type="GO" id="GO:0005730">
    <property type="term" value="C:nucleolus"/>
    <property type="evidence" value="ECO:0007669"/>
    <property type="project" value="UniProtKB-SubCell"/>
</dbReference>
<evidence type="ECO:0000256" key="7">
    <source>
        <dbReference type="ARBA" id="ARBA00022840"/>
    </source>
</evidence>
<comment type="similarity">
    <text evidence="3 10">Belongs to the midasin family.</text>
</comment>
<keyword evidence="7 10" id="KW-0067">ATP-binding</keyword>
<evidence type="ECO:0000256" key="10">
    <source>
        <dbReference type="PIRNR" id="PIRNR010340"/>
    </source>
</evidence>
<dbReference type="Pfam" id="PF17865">
    <property type="entry name" value="AAA_lid_5"/>
    <property type="match status" value="1"/>
</dbReference>
<feature type="compositionally biased region" description="Acidic residues" evidence="11">
    <location>
        <begin position="4390"/>
        <end position="4438"/>
    </location>
</feature>
<dbReference type="Proteomes" id="UP000298327">
    <property type="component" value="Unassembled WGS sequence"/>
</dbReference>
<feature type="compositionally biased region" description="Polar residues" evidence="11">
    <location>
        <begin position="4542"/>
        <end position="4563"/>
    </location>
</feature>
<evidence type="ECO:0000256" key="5">
    <source>
        <dbReference type="ARBA" id="ARBA00022553"/>
    </source>
</evidence>
<keyword evidence="14" id="KW-1185">Reference proteome</keyword>
<dbReference type="Pfam" id="PF17867">
    <property type="entry name" value="AAA_lid_7"/>
    <property type="match status" value="3"/>
</dbReference>
<proteinExistence type="inferred from homology"/>
<dbReference type="FunFam" id="3.40.50.300:FF:000712">
    <property type="entry name" value="Midasin"/>
    <property type="match status" value="1"/>
</dbReference>
<dbReference type="InterPro" id="IPR041190">
    <property type="entry name" value="Midasin_AAA_lid_5"/>
</dbReference>
<feature type="domain" description="AAA+ ATPase" evidence="12">
    <location>
        <begin position="311"/>
        <end position="476"/>
    </location>
</feature>
<feature type="compositionally biased region" description="Low complexity" evidence="11">
    <location>
        <begin position="4656"/>
        <end position="4665"/>
    </location>
</feature>
<dbReference type="InterPro" id="IPR040848">
    <property type="entry name" value="AAA_lid_7"/>
</dbReference>
<feature type="compositionally biased region" description="Acidic residues" evidence="11">
    <location>
        <begin position="4635"/>
        <end position="4655"/>
    </location>
</feature>
<protein>
    <recommendedName>
        <fullName evidence="4 10">Midasin</fullName>
    </recommendedName>
</protein>
<dbReference type="GO" id="GO:0016887">
    <property type="term" value="F:ATP hydrolysis activity"/>
    <property type="evidence" value="ECO:0007669"/>
    <property type="project" value="InterPro"/>
</dbReference>
<dbReference type="PROSITE" id="PS00675">
    <property type="entry name" value="SIGMA54_INTERACT_1"/>
    <property type="match status" value="2"/>
</dbReference>
<name>A0A4Y9ZF35_9AGAM</name>
<feature type="domain" description="AAA+ ATPase" evidence="12">
    <location>
        <begin position="677"/>
        <end position="945"/>
    </location>
</feature>
<feature type="region of interest" description="Disordered" evidence="11">
    <location>
        <begin position="4179"/>
        <end position="4685"/>
    </location>
</feature>
<feature type="domain" description="AAA+ ATPase" evidence="12">
    <location>
        <begin position="1798"/>
        <end position="1950"/>
    </location>
</feature>
<dbReference type="InterPro" id="IPR025662">
    <property type="entry name" value="Sigma_54_int_dom_ATP-bd_1"/>
</dbReference>
<dbReference type="STRING" id="205917.A0A4Y9ZF35"/>
<evidence type="ECO:0000259" key="12">
    <source>
        <dbReference type="SMART" id="SM00382"/>
    </source>
</evidence>
<feature type="compositionally biased region" description="Basic and acidic residues" evidence="11">
    <location>
        <begin position="4224"/>
        <end position="4245"/>
    </location>
</feature>
<feature type="domain" description="AAA+ ATPase" evidence="12">
    <location>
        <begin position="1414"/>
        <end position="1627"/>
    </location>
</feature>
<feature type="domain" description="AAA+ ATPase" evidence="12">
    <location>
        <begin position="2106"/>
        <end position="2347"/>
    </location>
</feature>
<keyword evidence="8 10" id="KW-0143">Chaperone</keyword>
<dbReference type="PIRSF" id="PIRSF010340">
    <property type="entry name" value="Midasin"/>
    <property type="match status" value="1"/>
</dbReference>
<dbReference type="Pfam" id="PF07728">
    <property type="entry name" value="AAA_5"/>
    <property type="match status" value="8"/>
</dbReference>
<keyword evidence="6 10" id="KW-0547">Nucleotide-binding</keyword>
<keyword evidence="5" id="KW-0597">Phosphoprotein</keyword>
<gene>
    <name evidence="13" type="ORF">EVG20_g419</name>
</gene>
<evidence type="ECO:0000256" key="9">
    <source>
        <dbReference type="ARBA" id="ARBA00023242"/>
    </source>
</evidence>
<evidence type="ECO:0000256" key="2">
    <source>
        <dbReference type="ARBA" id="ARBA00004642"/>
    </source>
</evidence>
<feature type="compositionally biased region" description="Low complexity" evidence="11">
    <location>
        <begin position="4500"/>
        <end position="4522"/>
    </location>
</feature>
<dbReference type="GO" id="GO:0000055">
    <property type="term" value="P:ribosomal large subunit export from nucleus"/>
    <property type="evidence" value="ECO:0007669"/>
    <property type="project" value="TreeGrafter"/>
</dbReference>
<dbReference type="InterPro" id="IPR027417">
    <property type="entry name" value="P-loop_NTPase"/>
</dbReference>
<evidence type="ECO:0000256" key="6">
    <source>
        <dbReference type="ARBA" id="ARBA00022741"/>
    </source>
</evidence>
<feature type="compositionally biased region" description="Acidic residues" evidence="11">
    <location>
        <begin position="4248"/>
        <end position="4288"/>
    </location>
</feature>
<dbReference type="FunFam" id="3.40.50.300:FF:000142">
    <property type="entry name" value="Midasin"/>
    <property type="match status" value="1"/>
</dbReference>
<dbReference type="InterPro" id="IPR012099">
    <property type="entry name" value="Midasin"/>
</dbReference>
<dbReference type="Gene3D" id="3.40.50.300">
    <property type="entry name" value="P-loop containing nucleotide triphosphate hydrolases"/>
    <property type="match status" value="6"/>
</dbReference>
<evidence type="ECO:0000256" key="11">
    <source>
        <dbReference type="SAM" id="MobiDB-lite"/>
    </source>
</evidence>
<feature type="domain" description="AAA+ ATPase" evidence="12">
    <location>
        <begin position="1119"/>
        <end position="1265"/>
    </location>
</feature>
<dbReference type="FunFam" id="3.40.50.300:FF:001368">
    <property type="entry name" value="Midasin"/>
    <property type="match status" value="1"/>
</dbReference>
<dbReference type="CDD" id="cd00009">
    <property type="entry name" value="AAA"/>
    <property type="match status" value="1"/>
</dbReference>
<evidence type="ECO:0000313" key="14">
    <source>
        <dbReference type="Proteomes" id="UP000298327"/>
    </source>
</evidence>
<dbReference type="GO" id="GO:0005654">
    <property type="term" value="C:nucleoplasm"/>
    <property type="evidence" value="ECO:0007669"/>
    <property type="project" value="UniProtKB-SubCell"/>
</dbReference>
<dbReference type="GO" id="GO:0005524">
    <property type="term" value="F:ATP binding"/>
    <property type="evidence" value="ECO:0007669"/>
    <property type="project" value="UniProtKB-KW"/>
</dbReference>
<reference evidence="13 14" key="1">
    <citation type="submission" date="2019-02" db="EMBL/GenBank/DDBJ databases">
        <title>Genome sequencing of the rare red list fungi Dentipellis fragilis.</title>
        <authorList>
            <person name="Buettner E."/>
            <person name="Kellner H."/>
        </authorList>
    </citation>
    <scope>NUCLEOTIDE SEQUENCE [LARGE SCALE GENOMIC DNA]</scope>
    <source>
        <strain evidence="13 14">DSM 105465</strain>
    </source>
</reference>
<evidence type="ECO:0000256" key="4">
    <source>
        <dbReference type="ARBA" id="ARBA00017143"/>
    </source>
</evidence>
<comment type="function">
    <text evidence="10">Nuclear chaperone required for maturation and nuclear export of pre-60S ribosome subunits.</text>
</comment>
<dbReference type="GO" id="GO:0030687">
    <property type="term" value="C:preribosome, large subunit precursor"/>
    <property type="evidence" value="ECO:0007669"/>
    <property type="project" value="TreeGrafter"/>
</dbReference>
<dbReference type="SUPFAM" id="SSF52540">
    <property type="entry name" value="P-loop containing nucleoside triphosphate hydrolases"/>
    <property type="match status" value="6"/>
</dbReference>
<dbReference type="PANTHER" id="PTHR48103">
    <property type="entry name" value="MIDASIN-RELATED"/>
    <property type="match status" value="1"/>
</dbReference>
<accession>A0A4Y9ZF35</accession>
<evidence type="ECO:0000313" key="13">
    <source>
        <dbReference type="EMBL" id="TFY72597.1"/>
    </source>
</evidence>
<organism evidence="13 14">
    <name type="scientific">Dentipellis fragilis</name>
    <dbReference type="NCBI Taxonomy" id="205917"/>
    <lineage>
        <taxon>Eukaryota</taxon>
        <taxon>Fungi</taxon>
        <taxon>Dikarya</taxon>
        <taxon>Basidiomycota</taxon>
        <taxon>Agaricomycotina</taxon>
        <taxon>Agaricomycetes</taxon>
        <taxon>Russulales</taxon>
        <taxon>Hericiaceae</taxon>
        <taxon>Dentipellis</taxon>
    </lineage>
</organism>
<sequence length="4685" mass="521155">MSSLTFQNPLAVKLVQQVTALASFLPQGSNHIRALHGCNSFRQLLTTLSQLLVVPSLTAAVASTFRPLLFDLCARLLDDDTQLEQKLSALCFLLQPYEELYPIFYEFIRQHIQESGPLAFVLESEPSSSIPSESLQRILLAYYRILQANRELPRQLGWPLSPFSRLIWDPHPDNGVRFLAIRCYALQSGMGEAERGTLEEEVVGKDSEVDCPLEFGQNINGEANIVDGWILPILEARRLWECRDAIAADTQNYFTEDHTNVIGDSDLSPFVTNIHGILMFRTSNSVASESGLIPTPTTVEALRSIALRLSLRLPVLLTSAPSAGKSLLLTHLAGILHPDVKNQIITIALADTSLDPRSLLGSYISSPTNPGTFEWKEGVLVRAMREGRWVLLEDIDRASNEVLGTLKPLVQSMGLDKWVGGRVKLEVPGRGAVVAAESFAVFATRSLQPSHNGVFPKAAFFGSHKFDEVILRTPSSEELRLILDSKFPRLSGSAVSGIIRLWEGIKNLGVAPSSRQVGLRELERFCVRINALLPSSFQPMQIDVDAELEAEGPHTLPLAFANPTLREEIYLEARDVFFGAGTLTAAASAHMEAIAAITAEHLALSLQQRDWVLTGRVPEFAVEKDVNGRNLAVRVGHIRLPARRKNVEIATHSMSRPFAMHRPAVILLSRIATAISLSEPILLTGETGTGKTSLVTHVASLLNRPLISLNLSQQSESSDLLGGFKPVDARVPGSELQEQFLELFRGTFSAKKNAKFEESVRKAVQEGKWKRTVGLWKESARMAKDRIRAKLAESMEIDGTKDELDSGAPRKRRRTDAIDLAASETRWVAFEQGVTSFEIQHVQGKSKLAFSFVEGPLVKALRSGDWVLLDEINLASPETLEAVSGLLQSPTASITLTEQGSLEPVARHPDFRLFACMNPATDVGKKDLPPNIRSRFTEIDVPSPDSDRETLLSIITQYIGASAVSDKAAIMDIAEFYIAVKHLAETRQIADGSNHRPHFSIRTLSRALTFAADIAGGYSLRRALWEGFLMAFTMILDAPSAEIVTALARKHILSGVRNTRSLLAREPAAPSTGSIDDYVKFGPFFLEKGPLSEDPVENYIMTPSVEKKLIDLARIILTRRFPVLIEGPTSAGKTSSIEYLARRTGHQFVRINNHEHTDIQEYLGTYVSDPVTGKLVFKDGLLVQALRRGDWIVLDELNLAPTDVLEALNRLLDDNRELVIPETQEVVRPHPHFVLFATQNPPGLYAGRKVLSRAFRNRFLEVHFEDVPQAELETILCQRCRIAPSYGHRIVEVFRELQKRRQASRVFESKHGFATLRDLFRWAGRDAVGYQELAENGYMLLAERARRDDDKAVVKEVIESVLKVKVDEDPMYDFNRQDSDLQSLLGFRIPSSTNIVWTRAMRRLLILVGRALRFNEPILLVGETGTGKTSICQIYADAVHKRLVAVNCHQNTETADLIGGLRPVRDRTAIVAEATQQAIALLSEHGVAFPSTDCQTLMPLLDNLAKSPSLKSQVDEVRLKFQRAAAIFQWHDGPLVETMQQGDVVLLDEISLADDSVLERLNSVLEPERTVVLAERGGDNSEDSIIRATDGFQLLATMNPGGDFGKKELSPALRNRFTEIWVPAVDDRSDIEQIVDSSWRHECLRPYTTKLLDFYDWLSVRAQERHLLGLRDILAWVDFANSVLSSEAMKAMPLNEIFHHAAYMTCLDGLGSLPQLAGYLQASLQALRDDAVRKLYELAPLPRDEESSTVPVHDPSRFVQLGAFAVPRGPLEHTVDSYNLQAPTTQDNAMRVVRACQVLKPILLEGSPGVGKTSLIKALANICGYHLCRINLSDQTELADLFGSDLPAEGGGPNEFAWKDAEFLSALQEGHWVLLDEMNLAPQAVLEGLNAVLDHRGTVYIPELGRSFTRHPSFRVFAAQNPIQQGGGRKGLPKSFVNRFSRVYVQPLTSSDLLQICRHGFPDYPVDWLKGMISFTTNLEVETTKYQSFARAGAPWEFNLRDVTRWLGLLKTPSRSLHPIEHLHNVYLTRFRTVEDQTRAQDLFTRAFGIDCRNASRAPQPSISPRYVQVGHFITSRKNFSSSSRSGRLLQSHLSPMEALGVALEQNSLVILTGPHDSGKTTMVRFMADLTGNVLHEVSISSGTDTMDLLGTFEQVDVGGRRLALSQRCLALIEAVLRTREGSRMQQLLQSSFPGSGSARSLTSDSDLHTLESVIKALGQVEALDDTQISERRELLVDIEHELSTSTSSGRFEWTDGPLIRALKEGHWILIDDANLCSPSVLDRLNSLCEPSGTITLNERGYVDGKVPIVTPHPAFRLFMSLNPQHGELSRAMRNRGVEIFVSNKQTPEDLKRIQEYLRLPLGFPSYQSGVLAIEFELARRGLLRLQPVQSEINWPSGQTIDQDSPSSSLLHLSAPILSSSSESLYEAILQFTTSSAIPAYNARLSRFLSNDPIPADHHALKPLGVIVGAMRKSPMFREVEEIRGRYGRIWPAYSDLLTYQPVDFFMKSIVLSHSYPDLDRPSAHLATLRLIELFVRLVVDGHLDKLLEKPFATGVGKSKHEQPLVLQQAINAAGDVVASIYQLAHNLYETIEPELPEHDCDDVALTLRLQKYAKFVYKANLNGFNLSVIQAVTNWILESLPESSGRFSAVKGLVDGLKRLITPTSGLGLADIWAAFLQSLPSVKKHHLERLAKGSTFDSQAYRRRIDILNLMALQALSSTGDEKEALSLQETIQDIQNQLSSGATTDQTSAEAMDDALLLVKELSVLALLRTTDAQSATIVDSLLDIACQDLQGPLGRFVPYRHAVWMLQTNKLTVASSVTLHMSWLKALWNIHHLGGPSILLEPTQLWTTISKWDWNAVSLRSSRYYEANLCRHSKLVLMQSDSQMPRIQQLGVLFRRALLILSACFSESFDDATRAALQHEYQDSSTAHPLVDLIGLFQKSSHPQFGTAASKLLSIAKDIDRQESPAPCTMGYCWISLARVILELYVPNTPIDPSTAQQCTLDFWTEEYVRISEEIHLQSELERRTTGNDRNGMIDYLTQELQAAQHQLDNCPSLTTSRRSVDRLSAFWTEVSEFLTKVIPANKLDTLIALMRSGDAVANTREHVVQESITGFCQRLETVYTEFEDINSPLQWALLQMKLGLRLLAHASIPPDEGVRSVVESLVTFPSVQSCLMLRSSSVSGTNLGPEAFKFVLLQLTSLALEVDVGLEVSSQVEALASLYEQAVRMWSIDRSRREEAEKASQSLYRSNATSNEAVPDSVLEEQEFLALFPNFDEVLEDESDVGPQVKQSEKPLADPLSMQQLVNLHLRMLATDSHSRHGSLDAEIEFFKTRVSMEQPLIEANISKLPETLDQSSLVYQLTLIQDRYRTLETVSDTPGRPYDFYLDPNVPETRKASTLVESIKERLRVLIQEWPDQMVLQNLSERCDQILGLSLHSSVAKVLSALEQFLLQTEDWEMYANKENSLREHRQMLTTQIVEWRRLELSAWQGLLETQAKAFEQGASEWWFHLYELLVRGLLSAVDYTSEDGKDIEDYVDKLLLLVDNFVQSSPLGQFSRRLELLQSFETLLGHLAAVKTDQEREALERVARILYSTRSYYAQFLGKITQSLASQRAALEKEIKGFIKLASWRDINVQALKQSATRTHHQLYKCIRKFREIMRQPVNEHLRPDQASNSDSVPVFGAPAPRQHEHTTDEYVFPARAETVKQAPHLQQLPSTYKKYQTLLSTRIGDFIRTRPSHDVDSFAGEIISTADSLASESIPSDLPPERRQKQAKALLVRKRKAWSDLLKELKRVGFAANIKPEVRERQRSERWIREQLSIPPSHADSPDIKRMERYLYKLRGLLPDVRASLSDHNPDLPTRELQRGVMFLESGLTVAFHARSHLASLIPSYDTFIDVSRRLEMLKGTARVVASGAETLTQVLHIKDFVCRCHHALTETSRQLESFGRLPSAQPAPAELLQEINLLIASTETHRSSLFEVISHLKLTKTPLLLEDEYEAVCASVAHISKTISQLRSWEQVHTHVSCILTPVRTWIESEPIAVPPVVERDSSTAPADTDYVIDTLLTTVQDILSKLPEQPEDEDQENFVKETSRTLSLLSNALRVQTIVQTLDRVVSQLAGASEDDIQLNITRLLPFVKRYAVLVEEHLEALTKWTGSLFKLDYVVCTIIHTIAKQGFCKPPDLEEGSEEAEGGESTGGVGLGEGTGNENVSKEIEDESQVEGLKGDEDETKRDRQNEDENKDNTIEMAEDFEGEMEDVPDDGEEEEGEEGEDEEGEGPEDQLGDLDASDPAAVDEKLWGDEKGPDGEDEGKTQEDHSTSKGDDSEMVAKEGEKEKKEKEKDKQKPEDKPPTDNAPEETMHDEEAEEGADMAEPNEAGAPIDDYVKEAETLDLPEDLNMEMDEGGEQEGGPENEDEDIDMDEPGQQDDAMPEMEEGAEEQPGSPRGEETNPEEETSEDAVGKPDLEAGDGSAGDAAPEESMNTNVRDTATTGQGAGTQGTAGADAGAGEQANQQDDAQAVDGEQQAEAPNEPSAGGGVATIGNEQGTAPLQEMPQTGMSSNPLRSLGDALKEIRQRFDDILESSDTAERPVPQAADTAEPTAQLEYLHPDDEDQNMQALGPAGGEEVAKLSELQIVDEETTAEDADIPMDIDDQILPDPLLQAQQTSSLNAEPTSESSKKTSKAR</sequence>
<evidence type="ECO:0000256" key="1">
    <source>
        <dbReference type="ARBA" id="ARBA00004604"/>
    </source>
</evidence>
<keyword evidence="9 10" id="KW-0539">Nucleus</keyword>
<dbReference type="InterPro" id="IPR003593">
    <property type="entry name" value="AAA+_ATPase"/>
</dbReference>
<dbReference type="SMART" id="SM00382">
    <property type="entry name" value="AAA"/>
    <property type="match status" value="6"/>
</dbReference>
<comment type="caution">
    <text evidence="13">The sequence shown here is derived from an EMBL/GenBank/DDBJ whole genome shotgun (WGS) entry which is preliminary data.</text>
</comment>
<evidence type="ECO:0000256" key="3">
    <source>
        <dbReference type="ARBA" id="ARBA00007188"/>
    </source>
</evidence>
<feature type="compositionally biased region" description="Gly residues" evidence="11">
    <location>
        <begin position="4195"/>
        <end position="4206"/>
    </location>
</feature>
<feature type="compositionally biased region" description="Basic and acidic residues" evidence="11">
    <location>
        <begin position="4294"/>
        <end position="4351"/>
    </location>
</feature>
<dbReference type="GO" id="GO:0000027">
    <property type="term" value="P:ribosomal large subunit assembly"/>
    <property type="evidence" value="ECO:0007669"/>
    <property type="project" value="InterPro"/>
</dbReference>
<feature type="compositionally biased region" description="Acidic residues" evidence="11">
    <location>
        <begin position="4184"/>
        <end position="4193"/>
    </location>
</feature>